<dbReference type="RefSeq" id="WP_057327596.1">
    <property type="nucleotide sequence ID" value="NZ_CZBM01000001.1"/>
</dbReference>
<dbReference type="InterPro" id="IPR006528">
    <property type="entry name" value="Phage_head_morphogenesis_dom"/>
</dbReference>
<dbReference type="Proteomes" id="UP000095332">
    <property type="component" value="Unassembled WGS sequence"/>
</dbReference>
<protein>
    <submittedName>
        <fullName evidence="2">Phage head morphogenesis protein, SPP1 gp7 family</fullName>
    </submittedName>
</protein>
<dbReference type="Pfam" id="PF04233">
    <property type="entry name" value="Phage_Mu_F"/>
    <property type="match status" value="1"/>
</dbReference>
<dbReference type="NCBIfam" id="TIGR01641">
    <property type="entry name" value="phageSPP1_gp7"/>
    <property type="match status" value="1"/>
</dbReference>
<proteinExistence type="predicted"/>
<evidence type="ECO:0000313" key="3">
    <source>
        <dbReference type="Proteomes" id="UP000095332"/>
    </source>
</evidence>
<gene>
    <name evidence="2" type="ORF">ERS852560_00165</name>
</gene>
<accession>A0A174NRJ4</accession>
<feature type="domain" description="Phage head morphogenesis" evidence="1">
    <location>
        <begin position="122"/>
        <end position="214"/>
    </location>
</feature>
<dbReference type="AlphaFoldDB" id="A0A174NRJ4"/>
<evidence type="ECO:0000259" key="1">
    <source>
        <dbReference type="Pfam" id="PF04233"/>
    </source>
</evidence>
<organism evidence="2 3">
    <name type="scientific">Parabacteroides distasonis</name>
    <dbReference type="NCBI Taxonomy" id="823"/>
    <lineage>
        <taxon>Bacteria</taxon>
        <taxon>Pseudomonadati</taxon>
        <taxon>Bacteroidota</taxon>
        <taxon>Bacteroidia</taxon>
        <taxon>Bacteroidales</taxon>
        <taxon>Tannerellaceae</taxon>
        <taxon>Parabacteroides</taxon>
    </lineage>
</organism>
<name>A0A174NRJ4_PARDI</name>
<dbReference type="EMBL" id="CZBM01000001">
    <property type="protein sequence ID" value="CUP51382.1"/>
    <property type="molecule type" value="Genomic_DNA"/>
</dbReference>
<reference evidence="2 3" key="1">
    <citation type="submission" date="2015-09" db="EMBL/GenBank/DDBJ databases">
        <authorList>
            <consortium name="Pathogen Informatics"/>
        </authorList>
    </citation>
    <scope>NUCLEOTIDE SEQUENCE [LARGE SCALE GENOMIC DNA]</scope>
    <source>
        <strain evidence="2 3">2789STDY5834948</strain>
    </source>
</reference>
<sequence length="433" mass="48853">MGLHGRAAEVYKGGGLVLSAKDYPDISGVEAAFDKAIEWLHDKRVFGAAMLRDDAIAGLIEETASFLSKGIERGLGESSPSEAMVNSLRESVGVFSGFKTFHEMKEAAGMLLDESGNIKPFEQYYKDVQTLNDTYNKFYLKTEYDFTVASSEMAARWEEQRDDGGGRYLLQYRTVGDNKVRKEHRALEGITLPSSDPFWDSYYPPNGWRCRCTVTKVRAAKYPVTDSKEAMTAGEKATEGKYAEMFRFNPGKQRAAYPAYNTYTISKCSVCKKGNVKLGKIPSNELCAACPIIRECAGDMAKSQTAIERKHYLREMQPLLKKKVTLEIDGVQKSIGFRKEGNEHLYSDTFGRSSVLKKGHLSGLDKVLEKAVYVRTSDSLSHERKDKIKRFYYLKSEIEGKTVYLNVAETDEKSKKGVIWHNRFLYSITDKIK</sequence>
<evidence type="ECO:0000313" key="2">
    <source>
        <dbReference type="EMBL" id="CUP51382.1"/>
    </source>
</evidence>